<evidence type="ECO:0000313" key="1">
    <source>
        <dbReference type="EMBL" id="MDD0838719.1"/>
    </source>
</evidence>
<evidence type="ECO:0000313" key="2">
    <source>
        <dbReference type="Proteomes" id="UP001528673"/>
    </source>
</evidence>
<protein>
    <submittedName>
        <fullName evidence="1">Uncharacterized protein</fullName>
    </submittedName>
</protein>
<sequence length="105" mass="11733">MPLPLSTEDLLSLPNTVLYDPVSKKGAAYDGLHKLISENASAKLIEFALKKSYQDAPWDPTKHDPQGDWTPLPSWMVGEVQHRCVLYWLKSGDESDEDLLKIPAA</sequence>
<dbReference type="Proteomes" id="UP001528673">
    <property type="component" value="Unassembled WGS sequence"/>
</dbReference>
<proteinExistence type="predicted"/>
<dbReference type="EMBL" id="JAQSIP010000003">
    <property type="protein sequence ID" value="MDD0838719.1"/>
    <property type="molecule type" value="Genomic_DNA"/>
</dbReference>
<dbReference type="RefSeq" id="WP_273950917.1">
    <property type="nucleotide sequence ID" value="NZ_JAQSIP010000003.1"/>
</dbReference>
<comment type="caution">
    <text evidence="1">The sequence shown here is derived from an EMBL/GenBank/DDBJ whole genome shotgun (WGS) entry which is preliminary data.</text>
</comment>
<gene>
    <name evidence="1" type="ORF">PSQ40_09055</name>
</gene>
<organism evidence="1 2">
    <name type="scientific">Curvibacter cyanobacteriorum</name>
    <dbReference type="NCBI Taxonomy" id="3026422"/>
    <lineage>
        <taxon>Bacteria</taxon>
        <taxon>Pseudomonadati</taxon>
        <taxon>Pseudomonadota</taxon>
        <taxon>Betaproteobacteria</taxon>
        <taxon>Burkholderiales</taxon>
        <taxon>Comamonadaceae</taxon>
        <taxon>Curvibacter</taxon>
    </lineage>
</organism>
<name>A0ABT5MZE4_9BURK</name>
<keyword evidence="2" id="KW-1185">Reference proteome</keyword>
<accession>A0ABT5MZE4</accession>
<reference evidence="1 2" key="1">
    <citation type="submission" date="2023-02" db="EMBL/GenBank/DDBJ databases">
        <title>Bacterial whole genomic sequence of Curvibacter sp. HBC61.</title>
        <authorList>
            <person name="Le V."/>
            <person name="Ko S.-R."/>
            <person name="Ahn C.-Y."/>
            <person name="Oh H.-M."/>
        </authorList>
    </citation>
    <scope>NUCLEOTIDE SEQUENCE [LARGE SCALE GENOMIC DNA]</scope>
    <source>
        <strain evidence="1 2">HBC61</strain>
    </source>
</reference>